<dbReference type="Pfam" id="PF07045">
    <property type="entry name" value="DUF1330"/>
    <property type="match status" value="1"/>
</dbReference>
<protein>
    <submittedName>
        <fullName evidence="8">MFS transporter</fullName>
    </submittedName>
</protein>
<evidence type="ECO:0000256" key="6">
    <source>
        <dbReference type="SAM" id="Phobius"/>
    </source>
</evidence>
<dbReference type="PANTHER" id="PTHR42718">
    <property type="entry name" value="MAJOR FACILITATOR SUPERFAMILY MULTIDRUG TRANSPORTER MFSC"/>
    <property type="match status" value="1"/>
</dbReference>
<dbReference type="RefSeq" id="WP_249461151.1">
    <property type="nucleotide sequence ID" value="NZ_JAMCCK010000024.1"/>
</dbReference>
<feature type="transmembrane region" description="Helical" evidence="6">
    <location>
        <begin position="278"/>
        <end position="297"/>
    </location>
</feature>
<dbReference type="InterPro" id="IPR010753">
    <property type="entry name" value="DUF1330"/>
</dbReference>
<reference evidence="8 9" key="1">
    <citation type="submission" date="2022-05" db="EMBL/GenBank/DDBJ databases">
        <title>Genome Resource of Streptomyces lavenduligriseus GA1-1, a Strain with Broad-Spectrum Antifungal Activity against Phytopathogenic Fungi.</title>
        <authorList>
            <person name="Qi D."/>
        </authorList>
    </citation>
    <scope>NUCLEOTIDE SEQUENCE [LARGE SCALE GENOMIC DNA]</scope>
    <source>
        <strain evidence="8 9">GA1-1</strain>
    </source>
</reference>
<accession>A0ABT0NVH6</accession>
<evidence type="ECO:0000259" key="7">
    <source>
        <dbReference type="PROSITE" id="PS50850"/>
    </source>
</evidence>
<keyword evidence="5" id="KW-0046">Antibiotic resistance</keyword>
<feature type="transmembrane region" description="Helical" evidence="6">
    <location>
        <begin position="373"/>
        <end position="398"/>
    </location>
</feature>
<dbReference type="InterPro" id="IPR020846">
    <property type="entry name" value="MFS_dom"/>
</dbReference>
<keyword evidence="9" id="KW-1185">Reference proteome</keyword>
<feature type="transmembrane region" description="Helical" evidence="6">
    <location>
        <begin position="115"/>
        <end position="135"/>
    </location>
</feature>
<evidence type="ECO:0000256" key="4">
    <source>
        <dbReference type="ARBA" id="ARBA00023136"/>
    </source>
</evidence>
<feature type="transmembrane region" description="Helical" evidence="6">
    <location>
        <begin position="233"/>
        <end position="257"/>
    </location>
</feature>
<feature type="domain" description="Major facilitator superfamily (MFS) profile" evidence="7">
    <location>
        <begin position="23"/>
        <end position="473"/>
    </location>
</feature>
<feature type="transmembrane region" description="Helical" evidence="6">
    <location>
        <begin position="90"/>
        <end position="109"/>
    </location>
</feature>
<feature type="transmembrane region" description="Helical" evidence="6">
    <location>
        <begin position="147"/>
        <end position="170"/>
    </location>
</feature>
<feature type="transmembrane region" description="Helical" evidence="6">
    <location>
        <begin position="445"/>
        <end position="468"/>
    </location>
</feature>
<keyword evidence="3 6" id="KW-1133">Transmembrane helix</keyword>
<keyword evidence="4 6" id="KW-0472">Membrane</keyword>
<comment type="caution">
    <text evidence="8">The sequence shown here is derived from an EMBL/GenBank/DDBJ whole genome shotgun (WGS) entry which is preliminary data.</text>
</comment>
<evidence type="ECO:0000256" key="3">
    <source>
        <dbReference type="ARBA" id="ARBA00022989"/>
    </source>
</evidence>
<keyword evidence="2 6" id="KW-0812">Transmembrane</keyword>
<comment type="subcellular location">
    <subcellularLocation>
        <location evidence="1">Cell membrane</location>
        <topology evidence="1">Multi-pass membrane protein</topology>
    </subcellularLocation>
</comment>
<name>A0ABT0NVH6_9ACTN</name>
<gene>
    <name evidence="8" type="ORF">M4438_17645</name>
</gene>
<dbReference type="EMBL" id="JAMCCK010000024">
    <property type="protein sequence ID" value="MCL3995318.1"/>
    <property type="molecule type" value="Genomic_DNA"/>
</dbReference>
<dbReference type="Gene3D" id="1.20.1250.20">
    <property type="entry name" value="MFS general substrate transporter like domains"/>
    <property type="match status" value="1"/>
</dbReference>
<sequence>MTGQPVGEGAAKALPVARSEARPLVPALMFIALVVAAVGSLGTPLITSVATSFHVSLGSAQWTLTVALLSGAVATPVLGRLGAGPHRRATILATLAVVVAGSALTVLPLPFGWLLAGRAAQGVGLGLTALMMGVARDHLPEERGAAVIALISVVSVIGAGVGYPLAALLAEFGGVRAAYGLGLAVTAAALLTAWRSVPEAPEGRSAHVDIPGAVVLAAALLLVLLLAGERSLWTRHLAVAAGLAVVAVVLLCAWVVIELRGKTPLVGVRAVRHPAVAGANLAMFVGGIGMYLLLTLITRYAQTPHGAGYGFGLTTFVAGLVLVPFSVLGFVAGKLTPRLRTRIAGPLLLAGSALVVGGGFALFAAARSDLAELFAAMGVLGFGVGGFSAAMPGVILAVTPKSETSSAMSFNYVVRSVGYSLGSAIGGLILAAGTGPGHLFPDDSAYTTAALAGLGAMAITTLTSLVLAHRHPHTGGSMPKGYWVSVYRTISDPEKLAAYNKLARVAVEAGGGRTFVLGGRVEAYDAGIAERTVLVEFDSFEQAVATRESAAYQEALAALADGVERDFRIVEGLD</sequence>
<dbReference type="Pfam" id="PF07690">
    <property type="entry name" value="MFS_1"/>
    <property type="match status" value="1"/>
</dbReference>
<organism evidence="8 9">
    <name type="scientific">Streptomyces lavenduligriseus</name>
    <dbReference type="NCBI Taxonomy" id="67315"/>
    <lineage>
        <taxon>Bacteria</taxon>
        <taxon>Bacillati</taxon>
        <taxon>Actinomycetota</taxon>
        <taxon>Actinomycetes</taxon>
        <taxon>Kitasatosporales</taxon>
        <taxon>Streptomycetaceae</taxon>
        <taxon>Streptomyces</taxon>
    </lineage>
</organism>
<dbReference type="Gene3D" id="3.30.70.100">
    <property type="match status" value="1"/>
</dbReference>
<dbReference type="InterPro" id="IPR036259">
    <property type="entry name" value="MFS_trans_sf"/>
</dbReference>
<dbReference type="SUPFAM" id="SSF54909">
    <property type="entry name" value="Dimeric alpha+beta barrel"/>
    <property type="match status" value="1"/>
</dbReference>
<evidence type="ECO:0000256" key="2">
    <source>
        <dbReference type="ARBA" id="ARBA00022692"/>
    </source>
</evidence>
<feature type="transmembrane region" description="Helical" evidence="6">
    <location>
        <begin position="24"/>
        <end position="47"/>
    </location>
</feature>
<evidence type="ECO:0000313" key="8">
    <source>
        <dbReference type="EMBL" id="MCL3995318.1"/>
    </source>
</evidence>
<dbReference type="InterPro" id="IPR011701">
    <property type="entry name" value="MFS"/>
</dbReference>
<dbReference type="SUPFAM" id="SSF103473">
    <property type="entry name" value="MFS general substrate transporter"/>
    <property type="match status" value="1"/>
</dbReference>
<dbReference type="PROSITE" id="PS50850">
    <property type="entry name" value="MFS"/>
    <property type="match status" value="1"/>
</dbReference>
<feature type="transmembrane region" description="Helical" evidence="6">
    <location>
        <begin position="309"/>
        <end position="331"/>
    </location>
</feature>
<evidence type="ECO:0000256" key="5">
    <source>
        <dbReference type="ARBA" id="ARBA00023251"/>
    </source>
</evidence>
<proteinExistence type="predicted"/>
<feature type="transmembrane region" description="Helical" evidence="6">
    <location>
        <begin position="410"/>
        <end position="433"/>
    </location>
</feature>
<dbReference type="InterPro" id="IPR011008">
    <property type="entry name" value="Dimeric_a/b-barrel"/>
</dbReference>
<feature type="transmembrane region" description="Helical" evidence="6">
    <location>
        <begin position="176"/>
        <end position="194"/>
    </location>
</feature>
<evidence type="ECO:0000256" key="1">
    <source>
        <dbReference type="ARBA" id="ARBA00004651"/>
    </source>
</evidence>
<evidence type="ECO:0000313" key="9">
    <source>
        <dbReference type="Proteomes" id="UP001202052"/>
    </source>
</evidence>
<dbReference type="PANTHER" id="PTHR42718:SF49">
    <property type="entry name" value="EXPORT PROTEIN"/>
    <property type="match status" value="1"/>
</dbReference>
<feature type="transmembrane region" description="Helical" evidence="6">
    <location>
        <begin position="59"/>
        <end position="78"/>
    </location>
</feature>
<feature type="transmembrane region" description="Helical" evidence="6">
    <location>
        <begin position="343"/>
        <end position="367"/>
    </location>
</feature>
<dbReference type="Proteomes" id="UP001202052">
    <property type="component" value="Unassembled WGS sequence"/>
</dbReference>
<feature type="transmembrane region" description="Helical" evidence="6">
    <location>
        <begin position="206"/>
        <end position="227"/>
    </location>
</feature>